<gene>
    <name evidence="12" type="ORF">ACJ73_05110</name>
</gene>
<evidence type="ECO:0000256" key="10">
    <source>
        <dbReference type="SAM" id="MobiDB-lite"/>
    </source>
</evidence>
<evidence type="ECO:0000313" key="13">
    <source>
        <dbReference type="Proteomes" id="UP000242791"/>
    </source>
</evidence>
<dbReference type="PANTHER" id="PTHR10555:SF170">
    <property type="entry name" value="FI18122P1"/>
    <property type="match status" value="1"/>
</dbReference>
<dbReference type="EMBL" id="LGTZ01000769">
    <property type="protein sequence ID" value="OJD23532.1"/>
    <property type="molecule type" value="Genomic_DNA"/>
</dbReference>
<accession>A0A1J9R697</accession>
<evidence type="ECO:0000256" key="8">
    <source>
        <dbReference type="ARBA" id="ARBA00033774"/>
    </source>
</evidence>
<organism evidence="12 13">
    <name type="scientific">Blastomyces percursus</name>
    <dbReference type="NCBI Taxonomy" id="1658174"/>
    <lineage>
        <taxon>Eukaryota</taxon>
        <taxon>Fungi</taxon>
        <taxon>Dikarya</taxon>
        <taxon>Ascomycota</taxon>
        <taxon>Pezizomycotina</taxon>
        <taxon>Eurotiomycetes</taxon>
        <taxon>Eurotiomycetidae</taxon>
        <taxon>Onygenales</taxon>
        <taxon>Ajellomycetaceae</taxon>
        <taxon>Blastomyces</taxon>
    </lineage>
</organism>
<keyword evidence="4" id="KW-0926">Vacuole</keyword>
<dbReference type="PROSITE" id="PS50195">
    <property type="entry name" value="PX"/>
    <property type="match status" value="1"/>
</dbReference>
<dbReference type="SUPFAM" id="SSF64268">
    <property type="entry name" value="PX domain"/>
    <property type="match status" value="1"/>
</dbReference>
<feature type="domain" description="PX" evidence="11">
    <location>
        <begin position="133"/>
        <end position="249"/>
    </location>
</feature>
<evidence type="ECO:0000256" key="4">
    <source>
        <dbReference type="ARBA" id="ARBA00022554"/>
    </source>
</evidence>
<evidence type="ECO:0000313" key="12">
    <source>
        <dbReference type="EMBL" id="OJD23532.1"/>
    </source>
</evidence>
<evidence type="ECO:0000256" key="9">
    <source>
        <dbReference type="ARBA" id="ARBA00033785"/>
    </source>
</evidence>
<evidence type="ECO:0000256" key="2">
    <source>
        <dbReference type="ARBA" id="ARBA00004177"/>
    </source>
</evidence>
<evidence type="ECO:0000256" key="3">
    <source>
        <dbReference type="ARBA" id="ARBA00007426"/>
    </source>
</evidence>
<dbReference type="PANTHER" id="PTHR10555">
    <property type="entry name" value="SORTING NEXIN"/>
    <property type="match status" value="1"/>
</dbReference>
<comment type="similarity">
    <text evidence="3">Belongs to the YPT35 family.</text>
</comment>
<evidence type="ECO:0000256" key="5">
    <source>
        <dbReference type="ARBA" id="ARBA00022753"/>
    </source>
</evidence>
<protein>
    <recommendedName>
        <fullName evidence="8">Endosomal/vacuolar adapter protein YPT35</fullName>
    </recommendedName>
    <alternativeName>
        <fullName evidence="9">PX domain-containing protein YPT35</fullName>
    </alternativeName>
</protein>
<comment type="caution">
    <text evidence="12">The sequence shown here is derived from an EMBL/GenBank/DDBJ whole genome shotgun (WGS) entry which is preliminary data.</text>
</comment>
<evidence type="ECO:0000259" key="11">
    <source>
        <dbReference type="PROSITE" id="PS50195"/>
    </source>
</evidence>
<feature type="compositionally biased region" description="Low complexity" evidence="10">
    <location>
        <begin position="70"/>
        <end position="81"/>
    </location>
</feature>
<feature type="compositionally biased region" description="Low complexity" evidence="10">
    <location>
        <begin position="40"/>
        <end position="56"/>
    </location>
</feature>
<dbReference type="GO" id="GO:0010008">
    <property type="term" value="C:endosome membrane"/>
    <property type="evidence" value="ECO:0007669"/>
    <property type="project" value="UniProtKB-SubCell"/>
</dbReference>
<dbReference type="Gene3D" id="3.30.1520.10">
    <property type="entry name" value="Phox-like domain"/>
    <property type="match status" value="1"/>
</dbReference>
<feature type="region of interest" description="Disordered" evidence="10">
    <location>
        <begin position="1"/>
        <end position="81"/>
    </location>
</feature>
<dbReference type="Pfam" id="PF00787">
    <property type="entry name" value="PX"/>
    <property type="match status" value="1"/>
</dbReference>
<dbReference type="AlphaFoldDB" id="A0A1J9R697"/>
<dbReference type="InterPro" id="IPR036871">
    <property type="entry name" value="PX_dom_sf"/>
</dbReference>
<keyword evidence="5" id="KW-0967">Endosome</keyword>
<dbReference type="Proteomes" id="UP000242791">
    <property type="component" value="Unassembled WGS sequence"/>
</dbReference>
<dbReference type="SMART" id="SM00312">
    <property type="entry name" value="PX"/>
    <property type="match status" value="1"/>
</dbReference>
<name>A0A1J9R697_9EURO</name>
<feature type="compositionally biased region" description="Polar residues" evidence="10">
    <location>
        <begin position="20"/>
        <end position="39"/>
    </location>
</feature>
<dbReference type="InterPro" id="IPR001683">
    <property type="entry name" value="PX_dom"/>
</dbReference>
<evidence type="ECO:0000256" key="6">
    <source>
        <dbReference type="ARBA" id="ARBA00023136"/>
    </source>
</evidence>
<evidence type="ECO:0000256" key="7">
    <source>
        <dbReference type="ARBA" id="ARBA00033728"/>
    </source>
</evidence>
<dbReference type="GO" id="GO:0032266">
    <property type="term" value="F:phosphatidylinositol-3-phosphate binding"/>
    <property type="evidence" value="ECO:0007669"/>
    <property type="project" value="InterPro"/>
</dbReference>
<reference evidence="12 13" key="1">
    <citation type="submission" date="2015-08" db="EMBL/GenBank/DDBJ databases">
        <title>Emmonsia species relationships and genome sequence.</title>
        <authorList>
            <person name="Cuomo C.A."/>
            <person name="Schwartz I.S."/>
            <person name="Kenyon C."/>
            <person name="De Hoog G.S."/>
            <person name="Govender N.P."/>
            <person name="Botha A."/>
            <person name="Moreno L."/>
            <person name="De Vries M."/>
            <person name="Munoz J.F."/>
            <person name="Stielow J.B."/>
        </authorList>
    </citation>
    <scope>NUCLEOTIDE SEQUENCE [LARGE SCALE GENOMIC DNA]</scope>
    <source>
        <strain evidence="12 13">EI222</strain>
    </source>
</reference>
<dbReference type="OrthoDB" id="10254720at2759"/>
<dbReference type="InterPro" id="IPR037917">
    <property type="entry name" value="Ypt35_PX"/>
</dbReference>
<keyword evidence="13" id="KW-1185">Reference proteome</keyword>
<evidence type="ECO:0000256" key="1">
    <source>
        <dbReference type="ARBA" id="ARBA00004148"/>
    </source>
</evidence>
<sequence>MEPRNEEARPPPMQQPQPQKSVPSSVFNNTTISSRNFPLNQSSITTSESNNNNTTTGPAAERSPASNEEPAPWTAPPSSTAASGVVPPYWRHYRNVSLASQTSLDAVSAPRTSLIRLEDHTEDPSCETSQGLWARSVTIDDYIVVKGGRSGIGAYVVWICKIQTLEGGPMVVRMRYSEFDDLRSKLAAAFPHAKSALPQLPPKSAIFKFSPKFLETRRVGLAYFLNCVLLNPEFSGSPILKEVLFSHVG</sequence>
<comment type="subcellular location">
    <subcellularLocation>
        <location evidence="2">Endosome</location>
    </subcellularLocation>
    <subcellularLocation>
        <location evidence="1">Vacuole membrane</location>
        <topology evidence="1">Peripheral membrane protein</topology>
    </subcellularLocation>
</comment>
<dbReference type="STRING" id="1658174.A0A1J9R697"/>
<keyword evidence="6" id="KW-0472">Membrane</keyword>
<dbReference type="VEuPathDB" id="FungiDB:ACJ73_05110"/>
<dbReference type="GO" id="GO:0005774">
    <property type="term" value="C:vacuolar membrane"/>
    <property type="evidence" value="ECO:0007669"/>
    <property type="project" value="UniProtKB-SubCell"/>
</dbReference>
<comment type="function">
    <text evidence="7">Recruits the lipid transfer protein VPS13 to endosomal and vacuolar membranes.</text>
</comment>
<proteinExistence type="inferred from homology"/>
<dbReference type="CDD" id="cd07280">
    <property type="entry name" value="PX_YPT35"/>
    <property type="match status" value="1"/>
</dbReference>